<dbReference type="EMBL" id="GBZX01001163">
    <property type="protein sequence ID" value="JAG91577.1"/>
    <property type="molecule type" value="mRNA"/>
</dbReference>
<protein>
    <submittedName>
        <fullName evidence="3">Putative secreted protein</fullName>
    </submittedName>
</protein>
<dbReference type="AlphaFoldDB" id="A0A0C9SCR7"/>
<feature type="region of interest" description="Disordered" evidence="1">
    <location>
        <begin position="74"/>
        <end position="93"/>
    </location>
</feature>
<keyword evidence="2" id="KW-0812">Transmembrane</keyword>
<proteinExistence type="evidence at transcript level"/>
<feature type="compositionally biased region" description="Basic and acidic residues" evidence="1">
    <location>
        <begin position="83"/>
        <end position="93"/>
    </location>
</feature>
<evidence type="ECO:0000313" key="3">
    <source>
        <dbReference type="EMBL" id="JAG91577.1"/>
    </source>
</evidence>
<sequence length="93" mass="11257">MCVCAYVMLLLIVFLLSVCLPCLFHCLFLYTYAFYCAFTREMNTCHPPPQLFYPLHKNERRRMRERLQEKSTKKNYKTLETTRNTEDDKHLLI</sequence>
<keyword evidence="2" id="KW-1133">Transmembrane helix</keyword>
<keyword evidence="2" id="KW-0472">Membrane</keyword>
<feature type="transmembrane region" description="Helical" evidence="2">
    <location>
        <begin position="6"/>
        <end position="32"/>
    </location>
</feature>
<evidence type="ECO:0000256" key="2">
    <source>
        <dbReference type="SAM" id="Phobius"/>
    </source>
</evidence>
<reference evidence="3" key="1">
    <citation type="journal article" date="2015" name="PLoS ONE">
        <title>An Insight into the Sialome of the Lone Star Tick, Amblyomma americanum, with a Glimpse on Its Time Dependent Gene Expression.</title>
        <authorList>
            <person name="Karim S."/>
            <person name="Ribeiro J.M."/>
        </authorList>
    </citation>
    <scope>NUCLEOTIDE SEQUENCE</scope>
    <source>
        <tissue evidence="3">Salivary gland</tissue>
    </source>
</reference>
<evidence type="ECO:0000256" key="1">
    <source>
        <dbReference type="SAM" id="MobiDB-lite"/>
    </source>
</evidence>
<name>A0A0C9SCR7_AMBAM</name>
<accession>A0A0C9SCR7</accession>
<organism evidence="3">
    <name type="scientific">Amblyomma americanum</name>
    <name type="common">Lone star tick</name>
    <dbReference type="NCBI Taxonomy" id="6943"/>
    <lineage>
        <taxon>Eukaryota</taxon>
        <taxon>Metazoa</taxon>
        <taxon>Ecdysozoa</taxon>
        <taxon>Arthropoda</taxon>
        <taxon>Chelicerata</taxon>
        <taxon>Arachnida</taxon>
        <taxon>Acari</taxon>
        <taxon>Parasitiformes</taxon>
        <taxon>Ixodida</taxon>
        <taxon>Ixodoidea</taxon>
        <taxon>Ixodidae</taxon>
        <taxon>Amblyomminae</taxon>
        <taxon>Amblyomma</taxon>
    </lineage>
</organism>